<dbReference type="Proteomes" id="UP001344888">
    <property type="component" value="Unassembled WGS sequence"/>
</dbReference>
<organism evidence="2 3">
    <name type="scientific">Metasolibacillus meyeri</name>
    <dbReference type="NCBI Taxonomy" id="1071052"/>
    <lineage>
        <taxon>Bacteria</taxon>
        <taxon>Bacillati</taxon>
        <taxon>Bacillota</taxon>
        <taxon>Bacilli</taxon>
        <taxon>Bacillales</taxon>
        <taxon>Caryophanaceae</taxon>
        <taxon>Metasolibacillus</taxon>
    </lineage>
</organism>
<accession>A0AAW9NZ05</accession>
<dbReference type="RefSeq" id="WP_107839782.1">
    <property type="nucleotide sequence ID" value="NZ_JARSFG010000028.1"/>
</dbReference>
<dbReference type="Pfam" id="PF04186">
    <property type="entry name" value="FxsA"/>
    <property type="match status" value="1"/>
</dbReference>
<dbReference type="EMBL" id="JARSFG010000028">
    <property type="protein sequence ID" value="MEC1180400.1"/>
    <property type="molecule type" value="Genomic_DNA"/>
</dbReference>
<dbReference type="InterPro" id="IPR007313">
    <property type="entry name" value="FxsA"/>
</dbReference>
<gene>
    <name evidence="2" type="ORF">P9B03_18040</name>
</gene>
<sequence length="129" mass="14454">MQKILLLFIVLSFAEIAAFILVGKWLGVFVTLLLIIATSLIGAFILKNKGLRSFQSLQHSIAQGKSPGVAMIEAFALFISGVLLLLPGFLTDLIGFLLLLPFTRNLFKPLIFSWVRRRMKHSQIIIEQK</sequence>
<dbReference type="PANTHER" id="PTHR35335">
    <property type="entry name" value="UPF0716 PROTEIN FXSA"/>
    <property type="match status" value="1"/>
</dbReference>
<keyword evidence="1" id="KW-1133">Transmembrane helix</keyword>
<dbReference type="NCBIfam" id="NF008528">
    <property type="entry name" value="PRK11463.1-2"/>
    <property type="match status" value="1"/>
</dbReference>
<dbReference type="GO" id="GO:0016020">
    <property type="term" value="C:membrane"/>
    <property type="evidence" value="ECO:0007669"/>
    <property type="project" value="InterPro"/>
</dbReference>
<reference evidence="2 3" key="1">
    <citation type="submission" date="2023-03" db="EMBL/GenBank/DDBJ databases">
        <title>Bacillus Genome Sequencing.</title>
        <authorList>
            <person name="Dunlap C."/>
        </authorList>
    </citation>
    <scope>NUCLEOTIDE SEQUENCE [LARGE SCALE GENOMIC DNA]</scope>
    <source>
        <strain evidence="2 3">B-59205</strain>
    </source>
</reference>
<comment type="caution">
    <text evidence="2">The sequence shown here is derived from an EMBL/GenBank/DDBJ whole genome shotgun (WGS) entry which is preliminary data.</text>
</comment>
<evidence type="ECO:0000313" key="3">
    <source>
        <dbReference type="Proteomes" id="UP001344888"/>
    </source>
</evidence>
<feature type="transmembrane region" description="Helical" evidence="1">
    <location>
        <begin position="67"/>
        <end position="87"/>
    </location>
</feature>
<dbReference type="PANTHER" id="PTHR35335:SF1">
    <property type="entry name" value="UPF0716 PROTEIN FXSA"/>
    <property type="match status" value="1"/>
</dbReference>
<evidence type="ECO:0000313" key="2">
    <source>
        <dbReference type="EMBL" id="MEC1180400.1"/>
    </source>
</evidence>
<keyword evidence="1" id="KW-0812">Transmembrane</keyword>
<dbReference type="AlphaFoldDB" id="A0AAW9NZ05"/>
<name>A0AAW9NZ05_9BACL</name>
<proteinExistence type="predicted"/>
<protein>
    <submittedName>
        <fullName evidence="2">FxsA family protein</fullName>
    </submittedName>
</protein>
<keyword evidence="1" id="KW-0472">Membrane</keyword>
<evidence type="ECO:0000256" key="1">
    <source>
        <dbReference type="SAM" id="Phobius"/>
    </source>
</evidence>
<feature type="transmembrane region" description="Helical" evidence="1">
    <location>
        <begin position="93"/>
        <end position="115"/>
    </location>
</feature>
<feature type="transmembrane region" description="Helical" evidence="1">
    <location>
        <begin position="28"/>
        <end position="46"/>
    </location>
</feature>
<keyword evidence="3" id="KW-1185">Reference proteome</keyword>